<dbReference type="InterPro" id="IPR003825">
    <property type="entry name" value="Colicin-V_CvpA"/>
</dbReference>
<accession>A0A7R6R214</accession>
<organism evidence="6 7">
    <name type="scientific">Fluviibacter phosphoraccumulans</name>
    <dbReference type="NCBI Taxonomy" id="1751046"/>
    <lineage>
        <taxon>Bacteria</taxon>
        <taxon>Pseudomonadati</taxon>
        <taxon>Pseudomonadota</taxon>
        <taxon>Betaproteobacteria</taxon>
        <taxon>Rhodocyclales</taxon>
        <taxon>Fluviibacteraceae</taxon>
        <taxon>Fluviibacter</taxon>
    </lineage>
</organism>
<evidence type="ECO:0000256" key="4">
    <source>
        <dbReference type="ARBA" id="ARBA00023136"/>
    </source>
</evidence>
<evidence type="ECO:0000313" key="7">
    <source>
        <dbReference type="Proteomes" id="UP000463961"/>
    </source>
</evidence>
<evidence type="ECO:0000256" key="5">
    <source>
        <dbReference type="SAM" id="Phobius"/>
    </source>
</evidence>
<dbReference type="Proteomes" id="UP000463961">
    <property type="component" value="Chromosome"/>
</dbReference>
<dbReference type="PANTHER" id="PTHR36926:SF1">
    <property type="entry name" value="COLICIN V PRODUCTION PROTEIN"/>
    <property type="match status" value="1"/>
</dbReference>
<dbReference type="Pfam" id="PF02674">
    <property type="entry name" value="Colicin_V"/>
    <property type="match status" value="1"/>
</dbReference>
<gene>
    <name evidence="6" type="ORF">ICHIAU1_15980</name>
</gene>
<dbReference type="PANTHER" id="PTHR36926">
    <property type="entry name" value="COLICIN V PRODUCTION PROTEIN"/>
    <property type="match status" value="1"/>
</dbReference>
<keyword evidence="2 5" id="KW-0812">Transmembrane</keyword>
<protein>
    <submittedName>
        <fullName evidence="6">Bacteriocin production protein</fullName>
    </submittedName>
</protein>
<dbReference type="EMBL" id="AP022345">
    <property type="protein sequence ID" value="BBU69315.1"/>
    <property type="molecule type" value="Genomic_DNA"/>
</dbReference>
<feature type="transmembrane region" description="Helical" evidence="5">
    <location>
        <begin position="110"/>
        <end position="130"/>
    </location>
</feature>
<name>A0A7R6R214_9RHOO</name>
<dbReference type="AlphaFoldDB" id="A0A7R6R214"/>
<feature type="transmembrane region" description="Helical" evidence="5">
    <location>
        <begin position="31"/>
        <end position="48"/>
    </location>
</feature>
<keyword evidence="7" id="KW-1185">Reference proteome</keyword>
<reference evidence="7" key="1">
    <citation type="submission" date="2020-01" db="EMBL/GenBank/DDBJ databases">
        <title>Phosphoaccumulans saitamaens gen. nov., sp. nov., a polyphosphate accumulating bacterium isolated from surface river water.</title>
        <authorList>
            <person name="Watanabe K."/>
            <person name="Suda W."/>
        </authorList>
    </citation>
    <scope>NUCLEOTIDE SEQUENCE [LARGE SCALE GENOMIC DNA]</scope>
    <source>
        <strain evidence="7">ICHIAU1</strain>
    </source>
</reference>
<sequence length="185" mass="20161">MGDMTGFDYAVIAILAASVLLGAWRGMVSEVMSLGAWVIAFLVAREWGEQVGTQLLAPYLTVTFWQIAGGWILLFVASILAVSIFRALIRKTIHAIGLGFFDRTLGMAFGAARGALLILLLVAIGGMTHLPEETWWKAARLAPLTEQGVSYIKPWLPDDLAKHIAFADTINQMVPQLAPQLLLIK</sequence>
<dbReference type="OrthoDB" id="9810601at2"/>
<evidence type="ECO:0000256" key="3">
    <source>
        <dbReference type="ARBA" id="ARBA00022989"/>
    </source>
</evidence>
<evidence type="ECO:0000256" key="1">
    <source>
        <dbReference type="ARBA" id="ARBA00004141"/>
    </source>
</evidence>
<dbReference type="InterPro" id="IPR052719">
    <property type="entry name" value="CvpA-like"/>
</dbReference>
<keyword evidence="4 5" id="KW-0472">Membrane</keyword>
<dbReference type="GO" id="GO:0009403">
    <property type="term" value="P:toxin biosynthetic process"/>
    <property type="evidence" value="ECO:0007669"/>
    <property type="project" value="InterPro"/>
</dbReference>
<evidence type="ECO:0000256" key="2">
    <source>
        <dbReference type="ARBA" id="ARBA00022692"/>
    </source>
</evidence>
<keyword evidence="3 5" id="KW-1133">Transmembrane helix</keyword>
<proteinExistence type="predicted"/>
<evidence type="ECO:0000313" key="6">
    <source>
        <dbReference type="EMBL" id="BBU69315.1"/>
    </source>
</evidence>
<dbReference type="GO" id="GO:0016020">
    <property type="term" value="C:membrane"/>
    <property type="evidence" value="ECO:0007669"/>
    <property type="project" value="UniProtKB-SubCell"/>
</dbReference>
<feature type="transmembrane region" description="Helical" evidence="5">
    <location>
        <begin position="68"/>
        <end position="89"/>
    </location>
</feature>
<comment type="subcellular location">
    <subcellularLocation>
        <location evidence="1">Membrane</location>
        <topology evidence="1">Multi-pass membrane protein</topology>
    </subcellularLocation>
</comment>
<feature type="transmembrane region" description="Helical" evidence="5">
    <location>
        <begin position="6"/>
        <end position="24"/>
    </location>
</feature>